<feature type="compositionally biased region" description="Basic and acidic residues" evidence="1">
    <location>
        <begin position="935"/>
        <end position="945"/>
    </location>
</feature>
<comment type="caution">
    <text evidence="3">The sequence shown here is derived from an EMBL/GenBank/DDBJ whole genome shotgun (WGS) entry which is preliminary data.</text>
</comment>
<reference evidence="3 4" key="1">
    <citation type="journal article" date="2022" name="Nat. Ecol. Evol.">
        <title>A masculinizing supergene underlies an exaggerated male reproductive morph in a spider.</title>
        <authorList>
            <person name="Hendrickx F."/>
            <person name="De Corte Z."/>
            <person name="Sonet G."/>
            <person name="Van Belleghem S.M."/>
            <person name="Kostlbacher S."/>
            <person name="Vangestel C."/>
        </authorList>
    </citation>
    <scope>NUCLEOTIDE SEQUENCE [LARGE SCALE GENOMIC DNA]</scope>
    <source>
        <strain evidence="3">W744_W776</strain>
    </source>
</reference>
<dbReference type="InterPro" id="IPR036859">
    <property type="entry name" value="CAP-Gly_dom_sf"/>
</dbReference>
<feature type="compositionally biased region" description="Low complexity" evidence="1">
    <location>
        <begin position="1193"/>
        <end position="1209"/>
    </location>
</feature>
<feature type="region of interest" description="Disordered" evidence="1">
    <location>
        <begin position="84"/>
        <end position="133"/>
    </location>
</feature>
<dbReference type="EMBL" id="JAFNEN010000325">
    <property type="protein sequence ID" value="KAG8185743.1"/>
    <property type="molecule type" value="Genomic_DNA"/>
</dbReference>
<organism evidence="3 4">
    <name type="scientific">Oedothorax gibbosus</name>
    <dbReference type="NCBI Taxonomy" id="931172"/>
    <lineage>
        <taxon>Eukaryota</taxon>
        <taxon>Metazoa</taxon>
        <taxon>Ecdysozoa</taxon>
        <taxon>Arthropoda</taxon>
        <taxon>Chelicerata</taxon>
        <taxon>Arachnida</taxon>
        <taxon>Araneae</taxon>
        <taxon>Araneomorphae</taxon>
        <taxon>Entelegynae</taxon>
        <taxon>Araneoidea</taxon>
        <taxon>Linyphiidae</taxon>
        <taxon>Erigoninae</taxon>
        <taxon>Oedothorax</taxon>
    </lineage>
</organism>
<dbReference type="AlphaFoldDB" id="A0AAV6UPX2"/>
<dbReference type="InterPro" id="IPR000938">
    <property type="entry name" value="CAP-Gly_domain"/>
</dbReference>
<feature type="compositionally biased region" description="Polar residues" evidence="1">
    <location>
        <begin position="362"/>
        <end position="376"/>
    </location>
</feature>
<evidence type="ECO:0000256" key="1">
    <source>
        <dbReference type="SAM" id="MobiDB-lite"/>
    </source>
</evidence>
<feature type="compositionally biased region" description="Low complexity" evidence="1">
    <location>
        <begin position="1147"/>
        <end position="1160"/>
    </location>
</feature>
<name>A0AAV6UPX2_9ARAC</name>
<gene>
    <name evidence="3" type="ORF">JTE90_000729</name>
</gene>
<dbReference type="Gene3D" id="2.30.30.190">
    <property type="entry name" value="CAP Gly-rich-like domain"/>
    <property type="match status" value="1"/>
</dbReference>
<feature type="region of interest" description="Disordered" evidence="1">
    <location>
        <begin position="974"/>
        <end position="1104"/>
    </location>
</feature>
<feature type="compositionally biased region" description="Basic and acidic residues" evidence="1">
    <location>
        <begin position="1013"/>
        <end position="1027"/>
    </location>
</feature>
<feature type="compositionally biased region" description="Basic and acidic residues" evidence="1">
    <location>
        <begin position="1085"/>
        <end position="1097"/>
    </location>
</feature>
<dbReference type="PROSITE" id="PS00845">
    <property type="entry name" value="CAP_GLY_1"/>
    <property type="match status" value="1"/>
</dbReference>
<protein>
    <recommendedName>
        <fullName evidence="2">CAP-Gly domain-containing protein</fullName>
    </recommendedName>
</protein>
<accession>A0AAV6UPX2</accession>
<feature type="region of interest" description="Disordered" evidence="1">
    <location>
        <begin position="26"/>
        <end position="72"/>
    </location>
</feature>
<feature type="compositionally biased region" description="Polar residues" evidence="1">
    <location>
        <begin position="1170"/>
        <end position="1180"/>
    </location>
</feature>
<dbReference type="Proteomes" id="UP000827092">
    <property type="component" value="Unassembled WGS sequence"/>
</dbReference>
<dbReference type="PANTHER" id="PTHR18916">
    <property type="entry name" value="DYNACTIN 1-RELATED MICROTUBULE-BINDING"/>
    <property type="match status" value="1"/>
</dbReference>
<evidence type="ECO:0000313" key="3">
    <source>
        <dbReference type="EMBL" id="KAG8185743.1"/>
    </source>
</evidence>
<feature type="compositionally biased region" description="Polar residues" evidence="1">
    <location>
        <begin position="1028"/>
        <end position="1041"/>
    </location>
</feature>
<feature type="domain" description="CAP-Gly" evidence="2">
    <location>
        <begin position="162"/>
        <end position="204"/>
    </location>
</feature>
<keyword evidence="4" id="KW-1185">Reference proteome</keyword>
<evidence type="ECO:0000313" key="4">
    <source>
        <dbReference type="Proteomes" id="UP000827092"/>
    </source>
</evidence>
<proteinExistence type="predicted"/>
<dbReference type="SUPFAM" id="SSF74924">
    <property type="entry name" value="Cap-Gly domain"/>
    <property type="match status" value="1"/>
</dbReference>
<feature type="region of interest" description="Disordered" evidence="1">
    <location>
        <begin position="889"/>
        <end position="959"/>
    </location>
</feature>
<dbReference type="PROSITE" id="PS50245">
    <property type="entry name" value="CAP_GLY_2"/>
    <property type="match status" value="1"/>
</dbReference>
<dbReference type="Pfam" id="PF01302">
    <property type="entry name" value="CAP_GLY"/>
    <property type="match status" value="1"/>
</dbReference>
<feature type="compositionally biased region" description="Basic and acidic residues" evidence="1">
    <location>
        <begin position="46"/>
        <end position="72"/>
    </location>
</feature>
<feature type="region of interest" description="Disordered" evidence="1">
    <location>
        <begin position="362"/>
        <end position="381"/>
    </location>
</feature>
<feature type="region of interest" description="Disordered" evidence="1">
    <location>
        <begin position="214"/>
        <end position="240"/>
    </location>
</feature>
<feature type="compositionally biased region" description="Polar residues" evidence="1">
    <location>
        <begin position="914"/>
        <end position="933"/>
    </location>
</feature>
<evidence type="ECO:0000259" key="2">
    <source>
        <dbReference type="PROSITE" id="PS50245"/>
    </source>
</evidence>
<sequence>MGNGHFELLEGRHQCGGLRYKSKVPRARGSLQQSPAYSECAIPQPLRRDDQLASPRDTHQRPLRDHLVSPRDTKEYISCKDHLYHQRKRSDHQPPPSKIQRSHQRDHQQGMVDHQSTTGTSRGPPPGHLDLGDTDEQKAWRQLVGQRVCISGVKQGTLRYFGRTNFAQGHWCGIELDEPVGKNDGTVSGVVYFACRPNHGIFAPVGKVSRLNDAWKPDPSENDQNDLASSSSWRSKEPSCDPKYWEFNLDESTEKKFIKNSISDPTFMQGNVKAAIPRGSESFSFDKRDFVESSKTYAKSSVKHSSSSRSLSKYGYSEKNQYLRSNVITQGNNISQIQSKKHNNENGSLTNTMEPYEKFLKTPTNSGQASPTSSENPVGKRFNEMPLYDYGKMPDTFLNSFQPNDFSDFEDEVDNDDQMSVDYDESLGILTPSQMKELTMGSDFPTSLSDIRGLDFPSSESFDDINDLPEDEQVHDVSVFRVSEPSTARILQISKQNGASHYNKNIKGAIAEKVHKSGTDKFLCSKSPNNVENFNFDPRFTSTASEEFRINSIDNFSHTYNVKDITTANVLCSEKASNSDEQITEKYYMYSKEESSNVLRMQSSSELHSNVNIAQLPEADHSMMDIDQKSMSSSNQSDNKNSKEILENEIKLCQTVDTLHSVELESNTTLKEKLTVSWEDCLSRDSEIFQPVERPESVYTIGSSDTGFHEDGESEVGMTTSIDSATDEAKRFSSASRDSCIIVSDEADVYKIAESNSTSGYSTGLSDSCCNDRDDLSSKPLTDEEVQDSVEHCDSEDAFSFQENSLGQDGDMVNMETSDITTENVTAVDNKDSTSDALCETMVEDSTLTEINELLMSPEDKTLKSPVSGSNEMEVIADQQQLPMKEIVKQQDSVESKISADSPAQSTPERRSNTTRTRLVTSTQNTSTLNRTSRPSRDEVAEKKRQQQAVVPKSPKKNVMSKIKAMIEATSCKNVGKNSKDEVEPTVSTRRTASAPKKSRWDAVTSKIAASLAEEKTKPKTRREIKSRVNTNLTSVRQQPGSCKAPNLDSGRASNCGDGTMSPASVCSRDKRALVETKSAPNSLRESRSTLARDSKQRPKSPRQLHRLLSLMAGCAPVCRMTYVIATPPGPGGRLTSSRCASPDVAASESSTSASLRSFSHNSKSKTASHWKGSNSTIASSVPPANKRPPPLSATKSNSSTTRSTPSAARPINKKPPATVPKIRITFSDRSQSPAPPKKIDRTKRHTRSSKGWLRKNEIFIGVSLMKPI</sequence>
<dbReference type="SMART" id="SM01052">
    <property type="entry name" value="CAP_GLY"/>
    <property type="match status" value="1"/>
</dbReference>
<feature type="region of interest" description="Disordered" evidence="1">
    <location>
        <begin position="1147"/>
        <end position="1251"/>
    </location>
</feature>